<evidence type="ECO:0000313" key="1">
    <source>
        <dbReference type="EMBL" id="QWG24990.1"/>
    </source>
</evidence>
<evidence type="ECO:0008006" key="3">
    <source>
        <dbReference type="Google" id="ProtNLM"/>
    </source>
</evidence>
<dbReference type="AlphaFoldDB" id="A0A975RYP4"/>
<dbReference type="RefSeq" id="WP_215605732.1">
    <property type="nucleotide sequence ID" value="NZ_CP076136.1"/>
</dbReference>
<reference evidence="1 2" key="1">
    <citation type="submission" date="2021-06" db="EMBL/GenBank/DDBJ databases">
        <title>Bradyrhizobium sp. S2-11-4 Genome sequencing.</title>
        <authorList>
            <person name="Jin L."/>
        </authorList>
    </citation>
    <scope>NUCLEOTIDE SEQUENCE [LARGE SCALE GENOMIC DNA]</scope>
    <source>
        <strain evidence="1 2">S2-11-4</strain>
    </source>
</reference>
<dbReference type="Proteomes" id="UP000676951">
    <property type="component" value="Chromosome"/>
</dbReference>
<accession>A0A975RYP4</accession>
<sequence length="122" mass="13780">MPELPEPAAMVVEQSAIDASARLTKANQRALDLVMGAQKVMLEEVVFASNELLDRAKTETHLFSEFISKMAGSHSVKDLNTMCRECGQHQIDFIRRDSDRIFRHGERMIEVTSRLFSGRPDS</sequence>
<gene>
    <name evidence="1" type="ORF">KMZ93_08985</name>
</gene>
<protein>
    <recommendedName>
        <fullName evidence="3">Phasin domain-containing protein</fullName>
    </recommendedName>
</protein>
<evidence type="ECO:0000313" key="2">
    <source>
        <dbReference type="Proteomes" id="UP000676951"/>
    </source>
</evidence>
<name>A0A975RYP4_9BRAD</name>
<organism evidence="1 2">
    <name type="scientific">Bradyrhizobium sediminis</name>
    <dbReference type="NCBI Taxonomy" id="2840469"/>
    <lineage>
        <taxon>Bacteria</taxon>
        <taxon>Pseudomonadati</taxon>
        <taxon>Pseudomonadota</taxon>
        <taxon>Alphaproteobacteria</taxon>
        <taxon>Hyphomicrobiales</taxon>
        <taxon>Nitrobacteraceae</taxon>
        <taxon>Bradyrhizobium</taxon>
    </lineage>
</organism>
<proteinExistence type="predicted"/>
<keyword evidence="2" id="KW-1185">Reference proteome</keyword>
<dbReference type="EMBL" id="CP076136">
    <property type="protein sequence ID" value="QWG24990.1"/>
    <property type="molecule type" value="Genomic_DNA"/>
</dbReference>